<evidence type="ECO:0000256" key="1">
    <source>
        <dbReference type="ARBA" id="ARBA00023125"/>
    </source>
</evidence>
<evidence type="ECO:0000256" key="2">
    <source>
        <dbReference type="PROSITE-ProRule" id="PRU01091"/>
    </source>
</evidence>
<protein>
    <submittedName>
        <fullName evidence="5">DNA-binding transcriptional activator CadC</fullName>
    </submittedName>
</protein>
<keyword evidence="1 2" id="KW-0238">DNA-binding</keyword>
<dbReference type="GO" id="GO:0000160">
    <property type="term" value="P:phosphorelay signal transduction system"/>
    <property type="evidence" value="ECO:0007669"/>
    <property type="project" value="InterPro"/>
</dbReference>
<feature type="compositionally biased region" description="Basic and acidic residues" evidence="3">
    <location>
        <begin position="134"/>
        <end position="161"/>
    </location>
</feature>
<gene>
    <name evidence="5" type="ORF">NCTC12971_03691</name>
</gene>
<proteinExistence type="predicted"/>
<dbReference type="Gene3D" id="1.10.10.10">
    <property type="entry name" value="Winged helix-like DNA-binding domain superfamily/Winged helix DNA-binding domain"/>
    <property type="match status" value="1"/>
</dbReference>
<dbReference type="GO" id="GO:0003677">
    <property type="term" value="F:DNA binding"/>
    <property type="evidence" value="ECO:0007669"/>
    <property type="project" value="UniProtKB-UniRule"/>
</dbReference>
<reference evidence="5 6" key="1">
    <citation type="submission" date="2019-05" db="EMBL/GenBank/DDBJ databases">
        <authorList>
            <consortium name="Pathogen Informatics"/>
        </authorList>
    </citation>
    <scope>NUCLEOTIDE SEQUENCE [LARGE SCALE GENOMIC DNA]</scope>
    <source>
        <strain evidence="5 6">NCTC12971</strain>
    </source>
</reference>
<dbReference type="Pfam" id="PF00486">
    <property type="entry name" value="Trans_reg_C"/>
    <property type="match status" value="1"/>
</dbReference>
<dbReference type="InterPro" id="IPR001867">
    <property type="entry name" value="OmpR/PhoB-type_DNA-bd"/>
</dbReference>
<dbReference type="AlphaFoldDB" id="A0A4U9HMT5"/>
<sequence length="301" mass="34463">MKYIINLIIVYTPSEKTLALHNDPSQKVNLSNPANRLLLELIKFNGTTLERETLLRNVWEDYGFTGSNSNLNTYISELRKSFSSLSENIKIITTVPKVGFRLDAEIEPALRAIMHAETRSDADAIAQRATSPPQEEHREQEEKKSEDDKRIDEQRQHELSEKTALTTTPAAKSGARRRYVKRGIAMALLGVLSVWLGYDYIHTPRQLKIVPEPYSYLFTLGSCEVYSLDYKNAYGKNVQIAMAKQDIAAEKLDCRHIKNVIFYKKMWAEDKFNEVSFMGVCSVTTTEKYERCYTIKNFAGN</sequence>
<name>A0A4U9HMT5_SERRU</name>
<evidence type="ECO:0000313" key="6">
    <source>
        <dbReference type="Proteomes" id="UP000307968"/>
    </source>
</evidence>
<dbReference type="InterPro" id="IPR016032">
    <property type="entry name" value="Sig_transdc_resp-reg_C-effctor"/>
</dbReference>
<dbReference type="EMBL" id="LR590463">
    <property type="protein sequence ID" value="VTP64696.1"/>
    <property type="molecule type" value="Genomic_DNA"/>
</dbReference>
<feature type="domain" description="OmpR/PhoB-type" evidence="4">
    <location>
        <begin position="1"/>
        <end position="104"/>
    </location>
</feature>
<dbReference type="PROSITE" id="PS51755">
    <property type="entry name" value="OMPR_PHOB"/>
    <property type="match status" value="1"/>
</dbReference>
<evidence type="ECO:0000256" key="3">
    <source>
        <dbReference type="SAM" id="MobiDB-lite"/>
    </source>
</evidence>
<feature type="region of interest" description="Disordered" evidence="3">
    <location>
        <begin position="121"/>
        <end position="170"/>
    </location>
</feature>
<dbReference type="Proteomes" id="UP000307968">
    <property type="component" value="Chromosome"/>
</dbReference>
<dbReference type="GO" id="GO:0006355">
    <property type="term" value="P:regulation of DNA-templated transcription"/>
    <property type="evidence" value="ECO:0007669"/>
    <property type="project" value="InterPro"/>
</dbReference>
<dbReference type="InterPro" id="IPR036388">
    <property type="entry name" value="WH-like_DNA-bd_sf"/>
</dbReference>
<dbReference type="SMART" id="SM00862">
    <property type="entry name" value="Trans_reg_C"/>
    <property type="match status" value="1"/>
</dbReference>
<accession>A0A4U9HMT5</accession>
<feature type="DNA-binding region" description="OmpR/PhoB-type" evidence="2">
    <location>
        <begin position="1"/>
        <end position="104"/>
    </location>
</feature>
<evidence type="ECO:0000313" key="5">
    <source>
        <dbReference type="EMBL" id="VTP64696.1"/>
    </source>
</evidence>
<organism evidence="5 6">
    <name type="scientific">Serratia rubidaea</name>
    <name type="common">Serratia marinorubra</name>
    <dbReference type="NCBI Taxonomy" id="61652"/>
    <lineage>
        <taxon>Bacteria</taxon>
        <taxon>Pseudomonadati</taxon>
        <taxon>Pseudomonadota</taxon>
        <taxon>Gammaproteobacteria</taxon>
        <taxon>Enterobacterales</taxon>
        <taxon>Yersiniaceae</taxon>
        <taxon>Serratia</taxon>
    </lineage>
</organism>
<dbReference type="CDD" id="cd00383">
    <property type="entry name" value="trans_reg_C"/>
    <property type="match status" value="1"/>
</dbReference>
<dbReference type="SUPFAM" id="SSF46894">
    <property type="entry name" value="C-terminal effector domain of the bipartite response regulators"/>
    <property type="match status" value="1"/>
</dbReference>
<evidence type="ECO:0000259" key="4">
    <source>
        <dbReference type="PROSITE" id="PS51755"/>
    </source>
</evidence>